<evidence type="ECO:0000256" key="6">
    <source>
        <dbReference type="ARBA" id="ARBA00023134"/>
    </source>
</evidence>
<dbReference type="Gene3D" id="3.40.50.300">
    <property type="entry name" value="P-loop containing nucleotide triphosphate hydrolases"/>
    <property type="match status" value="1"/>
</dbReference>
<dbReference type="GO" id="GO:0015031">
    <property type="term" value="P:protein transport"/>
    <property type="evidence" value="ECO:0007669"/>
    <property type="project" value="UniProtKB-KW"/>
</dbReference>
<evidence type="ECO:0000256" key="8">
    <source>
        <dbReference type="ARBA" id="ARBA00023288"/>
    </source>
</evidence>
<dbReference type="SMART" id="SM00173">
    <property type="entry name" value="RAS"/>
    <property type="match status" value="1"/>
</dbReference>
<evidence type="ECO:0000256" key="9">
    <source>
        <dbReference type="ARBA" id="ARBA00023289"/>
    </source>
</evidence>
<organism evidence="11 12">
    <name type="scientific">Leishmania martiniquensis</name>
    <dbReference type="NCBI Taxonomy" id="1580590"/>
    <lineage>
        <taxon>Eukaryota</taxon>
        <taxon>Discoba</taxon>
        <taxon>Euglenozoa</taxon>
        <taxon>Kinetoplastea</taxon>
        <taxon>Metakinetoplastina</taxon>
        <taxon>Trypanosomatida</taxon>
        <taxon>Trypanosomatidae</taxon>
        <taxon>Leishmaniinae</taxon>
        <taxon>Leishmania</taxon>
    </lineage>
</organism>
<keyword evidence="12" id="KW-1185">Reference proteome</keyword>
<evidence type="ECO:0000256" key="3">
    <source>
        <dbReference type="ARBA" id="ARBA00022448"/>
    </source>
</evidence>
<dbReference type="RefSeq" id="XP_067178962.1">
    <property type="nucleotide sequence ID" value="XM_067322165.1"/>
</dbReference>
<evidence type="ECO:0000256" key="10">
    <source>
        <dbReference type="ARBA" id="ARBA00037868"/>
    </source>
</evidence>
<dbReference type="Proteomes" id="UP000673552">
    <property type="component" value="Chromosome 21"/>
</dbReference>
<evidence type="ECO:0000256" key="7">
    <source>
        <dbReference type="ARBA" id="ARBA00023136"/>
    </source>
</evidence>
<dbReference type="InterPro" id="IPR005225">
    <property type="entry name" value="Small_GTP-bd"/>
</dbReference>
<dbReference type="FunFam" id="3.40.50.300:FF:002608">
    <property type="entry name" value="Small GTP-binding protein, putative"/>
    <property type="match status" value="1"/>
</dbReference>
<comment type="similarity">
    <text evidence="1">Belongs to the small GTPase superfamily. Rab family.</text>
</comment>
<keyword evidence="8" id="KW-0449">Lipoprotein</keyword>
<dbReference type="Pfam" id="PF00071">
    <property type="entry name" value="Ras"/>
    <property type="match status" value="1"/>
</dbReference>
<dbReference type="EMBL" id="JAFEUZ010000021">
    <property type="protein sequence ID" value="KAG5479407.1"/>
    <property type="molecule type" value="Genomic_DNA"/>
</dbReference>
<sequence length="291" mass="30069">MVAAMRGLSFKVVLLGEGRVGKTSLISRYVHNTFDEREASTVQASMYSSKAVPINDASNALGAIREVDLALWDTAGQERFHALAPMYYRNADGAIIVYDITDADTLRKVRTWAKELYAVVGEGNIQLVLCGNKADAPPTEREVSEGEGAAMAAELGALHFFASAKTGQNVAELFSAMATQVVRSRDATGVGSGAAPGSSIGLSGGGAFAGIGARTPSRSRPRRGLMVVTEGGEAVTPGRSSPNEGRVYGGITPPRAHRYGSSGANQPITLSADGASGTAAAAASKNRSGCC</sequence>
<dbReference type="InterPro" id="IPR001806">
    <property type="entry name" value="Small_GTPase"/>
</dbReference>
<protein>
    <recommendedName>
        <fullName evidence="2">Ras-related protein Rab-21</fullName>
    </recommendedName>
</protein>
<reference evidence="11 12" key="1">
    <citation type="submission" date="2021-03" db="EMBL/GenBank/DDBJ databases">
        <title>Leishmania (Mundinia) martiniquensis Genome sequencing and assembly.</title>
        <authorList>
            <person name="Almutairi H."/>
            <person name="Gatherer D."/>
        </authorList>
    </citation>
    <scope>NUCLEOTIDE SEQUENCE [LARGE SCALE GENOMIC DNA]</scope>
    <source>
        <strain evidence="11">LSCM1</strain>
    </source>
</reference>
<dbReference type="PANTHER" id="PTHR47978">
    <property type="match status" value="1"/>
</dbReference>
<keyword evidence="5" id="KW-0653">Protein transport</keyword>
<proteinExistence type="inferred from homology"/>
<evidence type="ECO:0000256" key="5">
    <source>
        <dbReference type="ARBA" id="ARBA00022927"/>
    </source>
</evidence>
<dbReference type="GO" id="GO:0032482">
    <property type="term" value="P:Rab protein signal transduction"/>
    <property type="evidence" value="ECO:0007669"/>
    <property type="project" value="InterPro"/>
</dbReference>
<dbReference type="GO" id="GO:0012505">
    <property type="term" value="C:endomembrane system"/>
    <property type="evidence" value="ECO:0007669"/>
    <property type="project" value="UniProtKB-SubCell"/>
</dbReference>
<dbReference type="PROSITE" id="PS51420">
    <property type="entry name" value="RHO"/>
    <property type="match status" value="1"/>
</dbReference>
<dbReference type="KEGG" id="lmat:92514677"/>
<dbReference type="CDD" id="cd04123">
    <property type="entry name" value="Rab21"/>
    <property type="match status" value="1"/>
</dbReference>
<dbReference type="AlphaFoldDB" id="A0A836KNB1"/>
<accession>A0A836KNB1</accession>
<dbReference type="SMART" id="SM00174">
    <property type="entry name" value="RHO"/>
    <property type="match status" value="1"/>
</dbReference>
<dbReference type="SMART" id="SM00176">
    <property type="entry name" value="RAN"/>
    <property type="match status" value="1"/>
</dbReference>
<dbReference type="GO" id="GO:0003924">
    <property type="term" value="F:GTPase activity"/>
    <property type="evidence" value="ECO:0007669"/>
    <property type="project" value="InterPro"/>
</dbReference>
<dbReference type="SUPFAM" id="SSF52540">
    <property type="entry name" value="P-loop containing nucleoside triphosphate hydrolases"/>
    <property type="match status" value="1"/>
</dbReference>
<evidence type="ECO:0000256" key="1">
    <source>
        <dbReference type="ARBA" id="ARBA00006270"/>
    </source>
</evidence>
<keyword evidence="7" id="KW-0472">Membrane</keyword>
<dbReference type="SMART" id="SM00175">
    <property type="entry name" value="RAB"/>
    <property type="match status" value="1"/>
</dbReference>
<dbReference type="InterPro" id="IPR041833">
    <property type="entry name" value="Rab21"/>
</dbReference>
<name>A0A836KNB1_9TRYP</name>
<evidence type="ECO:0000313" key="11">
    <source>
        <dbReference type="EMBL" id="KAG5479407.1"/>
    </source>
</evidence>
<dbReference type="PROSITE" id="PS51419">
    <property type="entry name" value="RAB"/>
    <property type="match status" value="1"/>
</dbReference>
<keyword evidence="3" id="KW-0813">Transport</keyword>
<keyword evidence="4" id="KW-0547">Nucleotide-binding</keyword>
<dbReference type="InterPro" id="IPR027417">
    <property type="entry name" value="P-loop_NTPase"/>
</dbReference>
<evidence type="ECO:0000256" key="4">
    <source>
        <dbReference type="ARBA" id="ARBA00022741"/>
    </source>
</evidence>
<evidence type="ECO:0000313" key="12">
    <source>
        <dbReference type="Proteomes" id="UP000673552"/>
    </source>
</evidence>
<keyword evidence="6" id="KW-0342">GTP-binding</keyword>
<dbReference type="OrthoDB" id="63533at2759"/>
<dbReference type="GeneID" id="92514677"/>
<dbReference type="NCBIfam" id="TIGR00231">
    <property type="entry name" value="small_GTP"/>
    <property type="match status" value="1"/>
</dbReference>
<gene>
    <name evidence="11" type="ORF">LSCM1_04667</name>
</gene>
<comment type="caution">
    <text evidence="11">The sequence shown here is derived from an EMBL/GenBank/DDBJ whole genome shotgun (WGS) entry which is preliminary data.</text>
</comment>
<dbReference type="PRINTS" id="PR00449">
    <property type="entry name" value="RASTRNSFRMNG"/>
</dbReference>
<dbReference type="GO" id="GO:0005525">
    <property type="term" value="F:GTP binding"/>
    <property type="evidence" value="ECO:0007669"/>
    <property type="project" value="UniProtKB-KW"/>
</dbReference>
<keyword evidence="9" id="KW-0636">Prenylation</keyword>
<dbReference type="PROSITE" id="PS51421">
    <property type="entry name" value="RAS"/>
    <property type="match status" value="1"/>
</dbReference>
<evidence type="ECO:0000256" key="2">
    <source>
        <dbReference type="ARBA" id="ARBA00014900"/>
    </source>
</evidence>
<comment type="subcellular location">
    <subcellularLocation>
        <location evidence="10">Endomembrane system</location>
        <topology evidence="10">Lipid-anchor</topology>
    </subcellularLocation>
</comment>